<organism evidence="2 3">
    <name type="scientific">Saliterribacillus persicus</name>
    <dbReference type="NCBI Taxonomy" id="930114"/>
    <lineage>
        <taxon>Bacteria</taxon>
        <taxon>Bacillati</taxon>
        <taxon>Bacillota</taxon>
        <taxon>Bacilli</taxon>
        <taxon>Bacillales</taxon>
        <taxon>Bacillaceae</taxon>
        <taxon>Saliterribacillus</taxon>
    </lineage>
</organism>
<evidence type="ECO:0000256" key="1">
    <source>
        <dbReference type="SAM" id="Phobius"/>
    </source>
</evidence>
<proteinExistence type="predicted"/>
<dbReference type="EMBL" id="QPJJ01000003">
    <property type="protein sequence ID" value="RCW74938.1"/>
    <property type="molecule type" value="Genomic_DNA"/>
</dbReference>
<evidence type="ECO:0000313" key="2">
    <source>
        <dbReference type="EMBL" id="RCW74938.1"/>
    </source>
</evidence>
<sequence length="171" mass="20117">MRFWKKKNVEDERFEAEQNKIYKEVYFITSMLIFLSLIWKTFTTGLDLSNIYVELILLFVPGIYYSIRYIYLGLFSDVVEMHNRNSKYSYLSKNLFYGILSGIILALIFGVNSAVNYADSTGEAYYFFFLVFFVSLLMYVPFFAVFSLVTYQSAKKKSDQIANKRMEDMGD</sequence>
<evidence type="ECO:0000313" key="3">
    <source>
        <dbReference type="Proteomes" id="UP000252585"/>
    </source>
</evidence>
<keyword evidence="1" id="KW-1133">Transmembrane helix</keyword>
<dbReference type="Proteomes" id="UP000252585">
    <property type="component" value="Unassembled WGS sequence"/>
</dbReference>
<dbReference type="AlphaFoldDB" id="A0A368Y6F9"/>
<dbReference type="InterPro" id="IPR046664">
    <property type="entry name" value="DUF6773"/>
</dbReference>
<name>A0A368Y6F9_9BACI</name>
<keyword evidence="3" id="KW-1185">Reference proteome</keyword>
<comment type="caution">
    <text evidence="2">The sequence shown here is derived from an EMBL/GenBank/DDBJ whole genome shotgun (WGS) entry which is preliminary data.</text>
</comment>
<dbReference type="OrthoDB" id="2656129at2"/>
<reference evidence="2 3" key="1">
    <citation type="submission" date="2018-07" db="EMBL/GenBank/DDBJ databases">
        <title>Genomic Encyclopedia of Type Strains, Phase IV (KMG-IV): sequencing the most valuable type-strain genomes for metagenomic binning, comparative biology and taxonomic classification.</title>
        <authorList>
            <person name="Goeker M."/>
        </authorList>
    </citation>
    <scope>NUCLEOTIDE SEQUENCE [LARGE SCALE GENOMIC DNA]</scope>
    <source>
        <strain evidence="2 3">DSM 27696</strain>
    </source>
</reference>
<protein>
    <submittedName>
        <fullName evidence="2">Uncharacterized protein</fullName>
    </submittedName>
</protein>
<keyword evidence="1" id="KW-0472">Membrane</keyword>
<feature type="transmembrane region" description="Helical" evidence="1">
    <location>
        <begin position="21"/>
        <end position="39"/>
    </location>
</feature>
<feature type="transmembrane region" description="Helical" evidence="1">
    <location>
        <begin position="124"/>
        <end position="149"/>
    </location>
</feature>
<keyword evidence="1" id="KW-0812">Transmembrane</keyword>
<feature type="transmembrane region" description="Helical" evidence="1">
    <location>
        <begin position="95"/>
        <end position="118"/>
    </location>
</feature>
<accession>A0A368Y6F9</accession>
<dbReference type="RefSeq" id="WP_114352041.1">
    <property type="nucleotide sequence ID" value="NZ_QPJJ01000003.1"/>
</dbReference>
<gene>
    <name evidence="2" type="ORF">DFR57_103235</name>
</gene>
<feature type="transmembrane region" description="Helical" evidence="1">
    <location>
        <begin position="51"/>
        <end position="74"/>
    </location>
</feature>
<dbReference type="Pfam" id="PF20563">
    <property type="entry name" value="DUF6773"/>
    <property type="match status" value="1"/>
</dbReference>